<gene>
    <name evidence="2" type="primary">20212251</name>
    <name evidence="1" type="ORF">HELRODRAFT_192370</name>
</gene>
<proteinExistence type="predicted"/>
<reference evidence="2" key="3">
    <citation type="submission" date="2015-06" db="UniProtKB">
        <authorList>
            <consortium name="EnsemblMetazoa"/>
        </authorList>
    </citation>
    <scope>IDENTIFICATION</scope>
</reference>
<evidence type="ECO:0000313" key="3">
    <source>
        <dbReference type="Proteomes" id="UP000015101"/>
    </source>
</evidence>
<dbReference type="Proteomes" id="UP000015101">
    <property type="component" value="Unassembled WGS sequence"/>
</dbReference>
<name>T1FTV4_HELRO</name>
<dbReference type="CTD" id="20212251"/>
<dbReference type="HOGENOM" id="CLU_2212767_0_0_1"/>
<dbReference type="InParanoid" id="T1FTV4"/>
<dbReference type="EMBL" id="AMQM01005151">
    <property type="status" value="NOT_ANNOTATED_CDS"/>
    <property type="molecule type" value="Genomic_DNA"/>
</dbReference>
<keyword evidence="3" id="KW-1185">Reference proteome</keyword>
<dbReference type="EMBL" id="KB096830">
    <property type="protein sequence ID" value="ESO01086.1"/>
    <property type="molecule type" value="Genomic_DNA"/>
</dbReference>
<evidence type="ECO:0000313" key="2">
    <source>
        <dbReference type="EnsemblMetazoa" id="HelroP192370"/>
    </source>
</evidence>
<reference evidence="3" key="1">
    <citation type="submission" date="2012-12" db="EMBL/GenBank/DDBJ databases">
        <authorList>
            <person name="Hellsten U."/>
            <person name="Grimwood J."/>
            <person name="Chapman J.A."/>
            <person name="Shapiro H."/>
            <person name="Aerts A."/>
            <person name="Otillar R.P."/>
            <person name="Terry A.Y."/>
            <person name="Boore J.L."/>
            <person name="Simakov O."/>
            <person name="Marletaz F."/>
            <person name="Cho S.-J."/>
            <person name="Edsinger-Gonzales E."/>
            <person name="Havlak P."/>
            <person name="Kuo D.-H."/>
            <person name="Larsson T."/>
            <person name="Lv J."/>
            <person name="Arendt D."/>
            <person name="Savage R."/>
            <person name="Osoegawa K."/>
            <person name="de Jong P."/>
            <person name="Lindberg D.R."/>
            <person name="Seaver E.C."/>
            <person name="Weisblat D.A."/>
            <person name="Putnam N.H."/>
            <person name="Grigoriev I.V."/>
            <person name="Rokhsar D.S."/>
        </authorList>
    </citation>
    <scope>NUCLEOTIDE SEQUENCE</scope>
</reference>
<dbReference type="GeneID" id="20212251"/>
<dbReference type="RefSeq" id="XP_009020798.1">
    <property type="nucleotide sequence ID" value="XM_009022550.1"/>
</dbReference>
<dbReference type="EnsemblMetazoa" id="HelroT192370">
    <property type="protein sequence ID" value="HelroP192370"/>
    <property type="gene ID" value="HelroG192370"/>
</dbReference>
<protein>
    <submittedName>
        <fullName evidence="1 2">Uncharacterized protein</fullName>
    </submittedName>
</protein>
<organism evidence="2 3">
    <name type="scientific">Helobdella robusta</name>
    <name type="common">Californian leech</name>
    <dbReference type="NCBI Taxonomy" id="6412"/>
    <lineage>
        <taxon>Eukaryota</taxon>
        <taxon>Metazoa</taxon>
        <taxon>Spiralia</taxon>
        <taxon>Lophotrochozoa</taxon>
        <taxon>Annelida</taxon>
        <taxon>Clitellata</taxon>
        <taxon>Hirudinea</taxon>
        <taxon>Rhynchobdellida</taxon>
        <taxon>Glossiphoniidae</taxon>
        <taxon>Helobdella</taxon>
    </lineage>
</organism>
<dbReference type="KEGG" id="hro:HELRODRAFT_192370"/>
<evidence type="ECO:0000313" key="1">
    <source>
        <dbReference type="EMBL" id="ESO01086.1"/>
    </source>
</evidence>
<sequence length="107" mass="11711">MFAPPMNSIISSLSSPLHSFHTYADPQEPAKILARAHQELNHRFLQERLLQVTSPSLLSNPLLISNPPPPPSLGSHYFPGAPNFVPPFLSPLANSHSIVLQSILISK</sequence>
<reference evidence="1 3" key="2">
    <citation type="journal article" date="2013" name="Nature">
        <title>Insights into bilaterian evolution from three spiralian genomes.</title>
        <authorList>
            <person name="Simakov O."/>
            <person name="Marletaz F."/>
            <person name="Cho S.J."/>
            <person name="Edsinger-Gonzales E."/>
            <person name="Havlak P."/>
            <person name="Hellsten U."/>
            <person name="Kuo D.H."/>
            <person name="Larsson T."/>
            <person name="Lv J."/>
            <person name="Arendt D."/>
            <person name="Savage R."/>
            <person name="Osoegawa K."/>
            <person name="de Jong P."/>
            <person name="Grimwood J."/>
            <person name="Chapman J.A."/>
            <person name="Shapiro H."/>
            <person name="Aerts A."/>
            <person name="Otillar R.P."/>
            <person name="Terry A.Y."/>
            <person name="Boore J.L."/>
            <person name="Grigoriev I.V."/>
            <person name="Lindberg D.R."/>
            <person name="Seaver E.C."/>
            <person name="Weisblat D.A."/>
            <person name="Putnam N.H."/>
            <person name="Rokhsar D.S."/>
        </authorList>
    </citation>
    <scope>NUCLEOTIDE SEQUENCE</scope>
</reference>
<dbReference type="AlphaFoldDB" id="T1FTV4"/>
<accession>T1FTV4</accession>